<dbReference type="Proteomes" id="UP001597182">
    <property type="component" value="Unassembled WGS sequence"/>
</dbReference>
<protein>
    <recommendedName>
        <fullName evidence="4">ANTAR domain-containing protein</fullName>
    </recommendedName>
</protein>
<proteinExistence type="predicted"/>
<dbReference type="EMBL" id="JBHTMB010000171">
    <property type="protein sequence ID" value="MFD1235799.1"/>
    <property type="molecule type" value="Genomic_DNA"/>
</dbReference>
<dbReference type="RefSeq" id="WP_103379826.1">
    <property type="nucleotide sequence ID" value="NZ_BAABKS010000017.1"/>
</dbReference>
<gene>
    <name evidence="2" type="ORF">ACFQ34_21110</name>
</gene>
<organism evidence="2 3">
    <name type="scientific">Pseudonocardia benzenivorans</name>
    <dbReference type="NCBI Taxonomy" id="228005"/>
    <lineage>
        <taxon>Bacteria</taxon>
        <taxon>Bacillati</taxon>
        <taxon>Actinomycetota</taxon>
        <taxon>Actinomycetes</taxon>
        <taxon>Pseudonocardiales</taxon>
        <taxon>Pseudonocardiaceae</taxon>
        <taxon>Pseudonocardia</taxon>
    </lineage>
</organism>
<evidence type="ECO:0008006" key="4">
    <source>
        <dbReference type="Google" id="ProtNLM"/>
    </source>
</evidence>
<sequence>MPIHDDHWPGTAPGRRHEAARAEERRVAQASITLRRIAGRVRYDDGGMARLLAAAAALGEASSRHLRSVPPDIATCARRLADAVEDVAGTTAPPDEPLPP</sequence>
<feature type="region of interest" description="Disordered" evidence="1">
    <location>
        <begin position="1"/>
        <end position="23"/>
    </location>
</feature>
<reference evidence="3" key="1">
    <citation type="journal article" date="2019" name="Int. J. Syst. Evol. Microbiol.">
        <title>The Global Catalogue of Microorganisms (GCM) 10K type strain sequencing project: providing services to taxonomists for standard genome sequencing and annotation.</title>
        <authorList>
            <consortium name="The Broad Institute Genomics Platform"/>
            <consortium name="The Broad Institute Genome Sequencing Center for Infectious Disease"/>
            <person name="Wu L."/>
            <person name="Ma J."/>
        </authorList>
    </citation>
    <scope>NUCLEOTIDE SEQUENCE [LARGE SCALE GENOMIC DNA]</scope>
    <source>
        <strain evidence="3">CCUG 49018</strain>
    </source>
</reference>
<evidence type="ECO:0000313" key="3">
    <source>
        <dbReference type="Proteomes" id="UP001597182"/>
    </source>
</evidence>
<accession>A0ABW3VN87</accession>
<evidence type="ECO:0000313" key="2">
    <source>
        <dbReference type="EMBL" id="MFD1235799.1"/>
    </source>
</evidence>
<comment type="caution">
    <text evidence="2">The sequence shown here is derived from an EMBL/GenBank/DDBJ whole genome shotgun (WGS) entry which is preliminary data.</text>
</comment>
<keyword evidence="3" id="KW-1185">Reference proteome</keyword>
<evidence type="ECO:0000256" key="1">
    <source>
        <dbReference type="SAM" id="MobiDB-lite"/>
    </source>
</evidence>
<name>A0ABW3VN87_9PSEU</name>